<gene>
    <name evidence="10" type="primary">NPC2</name>
    <name evidence="10" type="ORF">VC83_02132</name>
</gene>
<evidence type="ECO:0000259" key="9">
    <source>
        <dbReference type="SMART" id="SM00737"/>
    </source>
</evidence>
<dbReference type="EMBL" id="KV441389">
    <property type="protein sequence ID" value="OAF61504.1"/>
    <property type="molecule type" value="Genomic_DNA"/>
</dbReference>
<dbReference type="SUPFAM" id="SSF81296">
    <property type="entry name" value="E set domains"/>
    <property type="match status" value="1"/>
</dbReference>
<sequence length="175" mass="18976">MKFLVALAPLLLSASVLAIWNDKQSLLLDEADKKIPGLSPLEHCSAEFADDILTLDHVNLNPNPPLAGKTLTIEAIGTFKEDISKGAYVVLQVKYGLIKLLSTTADLCEQIKEVDMECPIKAGETKITNEVDLPAQIPPGKYTVTADVFTEDDRKITCLSATVQFKGAFGAFELV</sequence>
<name>A0A177AK08_9PEZI</name>
<feature type="chain" id="PRO_5008056574" description="Phosphatidylglycerol/phosphatidylinositol transfer protein" evidence="8">
    <location>
        <begin position="19"/>
        <end position="175"/>
    </location>
</feature>
<protein>
    <recommendedName>
        <fullName evidence="4">Phosphatidylglycerol/phosphatidylinositol transfer protein</fullName>
    </recommendedName>
</protein>
<comment type="function">
    <text evidence="1">Catalyzes the intermembrane transfer of phosphatidylglycerol and phosphatidylinositol.</text>
</comment>
<keyword evidence="5" id="KW-0813">Transport</keyword>
<evidence type="ECO:0000256" key="1">
    <source>
        <dbReference type="ARBA" id="ARBA00002053"/>
    </source>
</evidence>
<dbReference type="GO" id="GO:0032366">
    <property type="term" value="P:intracellular sterol transport"/>
    <property type="evidence" value="ECO:0007669"/>
    <property type="project" value="InterPro"/>
</dbReference>
<dbReference type="VEuPathDB" id="FungiDB:GMDG_02579"/>
<dbReference type="eggNOG" id="KOG4680">
    <property type="taxonomic scope" value="Eukaryota"/>
</dbReference>
<dbReference type="GeneID" id="36285217"/>
<evidence type="ECO:0000256" key="6">
    <source>
        <dbReference type="ARBA" id="ARBA00022729"/>
    </source>
</evidence>
<dbReference type="Pfam" id="PF02221">
    <property type="entry name" value="E1_DerP2_DerF2"/>
    <property type="match status" value="1"/>
</dbReference>
<accession>A0A177AK08</accession>
<dbReference type="GO" id="GO:0032934">
    <property type="term" value="F:sterol binding"/>
    <property type="evidence" value="ECO:0007669"/>
    <property type="project" value="InterPro"/>
</dbReference>
<dbReference type="InterPro" id="IPR033917">
    <property type="entry name" value="ML_PG-PI_TP"/>
</dbReference>
<keyword evidence="7" id="KW-0445">Lipid transport</keyword>
<evidence type="ECO:0000256" key="3">
    <source>
        <dbReference type="ARBA" id="ARBA00011245"/>
    </source>
</evidence>
<dbReference type="PANTHER" id="PTHR11306">
    <property type="entry name" value="NIEMANN PICK TYPE C2 PROTEIN NPC2-RELATED"/>
    <property type="match status" value="1"/>
</dbReference>
<evidence type="ECO:0000256" key="8">
    <source>
        <dbReference type="SAM" id="SignalP"/>
    </source>
</evidence>
<dbReference type="OrthoDB" id="6409159at2759"/>
<evidence type="ECO:0000313" key="10">
    <source>
        <dbReference type="EMBL" id="OAF61504.1"/>
    </source>
</evidence>
<feature type="signal peptide" evidence="8">
    <location>
        <begin position="1"/>
        <end position="18"/>
    </location>
</feature>
<keyword evidence="6 8" id="KW-0732">Signal</keyword>
<dbReference type="InterPro" id="IPR014756">
    <property type="entry name" value="Ig_E-set"/>
</dbReference>
<comment type="similarity">
    <text evidence="2">Belongs to the NPC2 family.</text>
</comment>
<organism evidence="10">
    <name type="scientific">Pseudogymnoascus destructans</name>
    <dbReference type="NCBI Taxonomy" id="655981"/>
    <lineage>
        <taxon>Eukaryota</taxon>
        <taxon>Fungi</taxon>
        <taxon>Dikarya</taxon>
        <taxon>Ascomycota</taxon>
        <taxon>Pezizomycotina</taxon>
        <taxon>Leotiomycetes</taxon>
        <taxon>Thelebolales</taxon>
        <taxon>Thelebolaceae</taxon>
        <taxon>Pseudogymnoascus</taxon>
    </lineage>
</organism>
<dbReference type="Gene3D" id="2.60.40.770">
    <property type="match status" value="1"/>
</dbReference>
<dbReference type="SMART" id="SM00737">
    <property type="entry name" value="ML"/>
    <property type="match status" value="1"/>
</dbReference>
<reference evidence="10" key="1">
    <citation type="submission" date="2016-03" db="EMBL/GenBank/DDBJ databases">
        <title>Updated assembly of Pseudogymnoascus destructans, the fungus causing white-nose syndrome of bats.</title>
        <authorList>
            <person name="Palmer J.M."/>
            <person name="Drees K.P."/>
            <person name="Foster J.T."/>
            <person name="Lindner D.L."/>
        </authorList>
    </citation>
    <scope>NUCLEOTIDE SEQUENCE [LARGE SCALE GENOMIC DNA]</scope>
    <source>
        <strain evidence="10">20631-21</strain>
    </source>
</reference>
<dbReference type="FunFam" id="2.60.40.770:FF:000004">
    <property type="entry name" value="Phosphatidylglycerol/phosphatidylinositol transfer protein"/>
    <property type="match status" value="1"/>
</dbReference>
<dbReference type="PANTHER" id="PTHR11306:SF0">
    <property type="entry name" value="PHOSPHATIDYLGLYCEROL_PHOSPHATIDYLINOSITOL TRANSFER PROTEIN"/>
    <property type="match status" value="1"/>
</dbReference>
<evidence type="ECO:0000256" key="5">
    <source>
        <dbReference type="ARBA" id="ARBA00022448"/>
    </source>
</evidence>
<evidence type="ECO:0000256" key="2">
    <source>
        <dbReference type="ARBA" id="ARBA00006370"/>
    </source>
</evidence>
<feature type="domain" description="MD-2-related lipid-recognition" evidence="9">
    <location>
        <begin position="41"/>
        <end position="163"/>
    </location>
</feature>
<evidence type="ECO:0000256" key="4">
    <source>
        <dbReference type="ARBA" id="ARBA00016056"/>
    </source>
</evidence>
<comment type="subunit">
    <text evidence="3">Monomer.</text>
</comment>
<dbReference type="Proteomes" id="UP000077154">
    <property type="component" value="Unassembled WGS sequence"/>
</dbReference>
<proteinExistence type="inferred from homology"/>
<evidence type="ECO:0000256" key="7">
    <source>
        <dbReference type="ARBA" id="ARBA00023055"/>
    </source>
</evidence>
<dbReference type="RefSeq" id="XP_024326779.1">
    <property type="nucleotide sequence ID" value="XM_024465801.1"/>
</dbReference>
<dbReference type="InterPro" id="IPR003172">
    <property type="entry name" value="ML_dom"/>
</dbReference>
<dbReference type="CDD" id="cd00917">
    <property type="entry name" value="PG-PI_TP"/>
    <property type="match status" value="1"/>
</dbReference>
<dbReference type="InterPro" id="IPR039670">
    <property type="entry name" value="NPC2-like"/>
</dbReference>
<dbReference type="AlphaFoldDB" id="A0A177AK08"/>